<name>A0A1N7LLF5_9PROT</name>
<dbReference type="Gene3D" id="3.60.60.10">
    <property type="entry name" value="Penicillin V Acylase, Chain A"/>
    <property type="match status" value="1"/>
</dbReference>
<proteinExistence type="predicted"/>
<evidence type="ECO:0000313" key="1">
    <source>
        <dbReference type="EMBL" id="SIS74637.1"/>
    </source>
</evidence>
<reference evidence="1 2" key="1">
    <citation type="submission" date="2017-01" db="EMBL/GenBank/DDBJ databases">
        <authorList>
            <person name="Mah S.A."/>
            <person name="Swanson W.J."/>
            <person name="Moy G.W."/>
            <person name="Vacquier V.D."/>
        </authorList>
    </citation>
    <scope>NUCLEOTIDE SEQUENCE [LARGE SCALE GENOMIC DNA]</scope>
    <source>
        <strain evidence="1 2">DSM 11589</strain>
    </source>
</reference>
<dbReference type="STRING" id="80876.SAMN05421779_103402"/>
<dbReference type="PANTHER" id="PTHR17985:SF8">
    <property type="entry name" value="TRANSPORT AND GOLGI ORGANIZATION PROTEIN 2 HOMOLOG"/>
    <property type="match status" value="1"/>
</dbReference>
<dbReference type="OrthoDB" id="4380123at2"/>
<dbReference type="PANTHER" id="PTHR17985">
    <property type="entry name" value="SER/THR-RICH PROTEIN T10 IN DGCR REGION"/>
    <property type="match status" value="1"/>
</dbReference>
<accession>A0A1N7LLF5</accession>
<sequence>MCSIILLRRPTHPWPLLVAANRDEMRDRPWRPPARHWPDRPEVMAGQDTLAEGSWLGVNDHGVMAAILNRHGTLGPAPGKRSRGELVLEALDHADAVEAADALRHLDGRAYRPFNMVIADNRDAWWLKHSGRPDGRIEAFPLPEGLSMLTAFDVNDSTHDPRIAAALPRFASAPVPDPDNGDWRSWQMLLADRTSPTDDDPRHALCFMTEKGFGTSSSSLIALPAIGTPAEVKPKWLFAAGAPDQVDYQPLSWR</sequence>
<organism evidence="1 2">
    <name type="scientific">Insolitispirillum peregrinum</name>
    <dbReference type="NCBI Taxonomy" id="80876"/>
    <lineage>
        <taxon>Bacteria</taxon>
        <taxon>Pseudomonadati</taxon>
        <taxon>Pseudomonadota</taxon>
        <taxon>Alphaproteobacteria</taxon>
        <taxon>Rhodospirillales</taxon>
        <taxon>Novispirillaceae</taxon>
        <taxon>Insolitispirillum</taxon>
    </lineage>
</organism>
<protein>
    <submittedName>
        <fullName evidence="1">Uncharacterized conserved protein, contains NRDE domain</fullName>
    </submittedName>
</protein>
<evidence type="ECO:0000313" key="2">
    <source>
        <dbReference type="Proteomes" id="UP000185678"/>
    </source>
</evidence>
<dbReference type="InterPro" id="IPR008551">
    <property type="entry name" value="TANGO2"/>
</dbReference>
<dbReference type="RefSeq" id="WP_076400067.1">
    <property type="nucleotide sequence ID" value="NZ_FTOA01000003.1"/>
</dbReference>
<gene>
    <name evidence="1" type="ORF">SAMN05421779_103402</name>
</gene>
<dbReference type="AlphaFoldDB" id="A0A1N7LLF5"/>
<dbReference type="EMBL" id="FTOA01000003">
    <property type="protein sequence ID" value="SIS74637.1"/>
    <property type="molecule type" value="Genomic_DNA"/>
</dbReference>
<dbReference type="Proteomes" id="UP000185678">
    <property type="component" value="Unassembled WGS sequence"/>
</dbReference>
<keyword evidence="2" id="KW-1185">Reference proteome</keyword>
<dbReference type="Pfam" id="PF05742">
    <property type="entry name" value="TANGO2"/>
    <property type="match status" value="1"/>
</dbReference>